<keyword evidence="10" id="KW-0560">Oxidoreductase</keyword>
<evidence type="ECO:0000256" key="11">
    <source>
        <dbReference type="ARBA" id="ARBA00023136"/>
    </source>
</evidence>
<evidence type="ECO:0000256" key="15">
    <source>
        <dbReference type="ARBA" id="ARBA00031887"/>
    </source>
</evidence>
<dbReference type="Pfam" id="PF03626">
    <property type="entry name" value="COX4_pro"/>
    <property type="match status" value="1"/>
</dbReference>
<dbReference type="Proteomes" id="UP000243413">
    <property type="component" value="Chromosome I"/>
</dbReference>
<dbReference type="GO" id="GO:0009319">
    <property type="term" value="C:cytochrome o ubiquinol oxidase complex"/>
    <property type="evidence" value="ECO:0007669"/>
    <property type="project" value="TreeGrafter"/>
</dbReference>
<dbReference type="GO" id="GO:0015990">
    <property type="term" value="P:electron transport coupled proton transport"/>
    <property type="evidence" value="ECO:0007669"/>
    <property type="project" value="InterPro"/>
</dbReference>
<keyword evidence="11 17" id="KW-0472">Membrane</keyword>
<evidence type="ECO:0000256" key="2">
    <source>
        <dbReference type="ARBA" id="ARBA00008079"/>
    </source>
</evidence>
<evidence type="ECO:0000313" key="18">
    <source>
        <dbReference type="EMBL" id="SDR84599.1"/>
    </source>
</evidence>
<dbReference type="OrthoDB" id="2375888at2"/>
<feature type="transmembrane region" description="Helical" evidence="17">
    <location>
        <begin position="78"/>
        <end position="100"/>
    </location>
</feature>
<dbReference type="GO" id="GO:0019646">
    <property type="term" value="P:aerobic electron transport chain"/>
    <property type="evidence" value="ECO:0007669"/>
    <property type="project" value="TreeGrafter"/>
</dbReference>
<keyword evidence="9 17" id="KW-1133">Transmembrane helix</keyword>
<evidence type="ECO:0000256" key="16">
    <source>
        <dbReference type="ARBA" id="ARBA00032185"/>
    </source>
</evidence>
<dbReference type="GO" id="GO:0005886">
    <property type="term" value="C:plasma membrane"/>
    <property type="evidence" value="ECO:0007669"/>
    <property type="project" value="UniProtKB-SubCell"/>
</dbReference>
<dbReference type="RefSeq" id="WP_092283629.1">
    <property type="nucleotide sequence ID" value="NZ_LT629763.1"/>
</dbReference>
<evidence type="ECO:0000256" key="10">
    <source>
        <dbReference type="ARBA" id="ARBA00023002"/>
    </source>
</evidence>
<keyword evidence="6" id="KW-1003">Cell membrane</keyword>
<gene>
    <name evidence="18" type="ORF">SAMN05216271_0553</name>
</gene>
<feature type="transmembrane region" description="Helical" evidence="17">
    <location>
        <begin position="45"/>
        <end position="66"/>
    </location>
</feature>
<evidence type="ECO:0000256" key="3">
    <source>
        <dbReference type="ARBA" id="ARBA00011700"/>
    </source>
</evidence>
<dbReference type="GO" id="GO:0015078">
    <property type="term" value="F:proton transmembrane transporter activity"/>
    <property type="evidence" value="ECO:0007669"/>
    <property type="project" value="TreeGrafter"/>
</dbReference>
<dbReference type="STRING" id="472181.SAMN05216271_0553"/>
<comment type="subcellular location">
    <subcellularLocation>
        <location evidence="1">Cell membrane</location>
        <topology evidence="1">Multi-pass membrane protein</topology>
    </subcellularLocation>
</comment>
<evidence type="ECO:0000256" key="4">
    <source>
        <dbReference type="ARBA" id="ARBA00014689"/>
    </source>
</evidence>
<sequence>MSHAHTDAGAGHGNYKSYAIGFVLSVILTVIPFGMVMSGDVSRQVALITMLVMGVVQVVVHLVCFLHMNTSSEGRWNLLAFLFTVLIIIMLVGLAIWIMVNADMLMMPWMFQ</sequence>
<dbReference type="InterPro" id="IPR014210">
    <property type="entry name" value="Cyt_o_ubiqinol_oxidase_su4"/>
</dbReference>
<evidence type="ECO:0000256" key="6">
    <source>
        <dbReference type="ARBA" id="ARBA00022475"/>
    </source>
</evidence>
<evidence type="ECO:0000256" key="7">
    <source>
        <dbReference type="ARBA" id="ARBA00022692"/>
    </source>
</evidence>
<comment type="similarity">
    <text evidence="2">Belongs to the cytochrome c oxidase bacterial subunit 4 family.</text>
</comment>
<organism evidence="18 19">
    <name type="scientific">Halopseudomonas sabulinigri</name>
    <dbReference type="NCBI Taxonomy" id="472181"/>
    <lineage>
        <taxon>Bacteria</taxon>
        <taxon>Pseudomonadati</taxon>
        <taxon>Pseudomonadota</taxon>
        <taxon>Gammaproteobacteria</taxon>
        <taxon>Pseudomonadales</taxon>
        <taxon>Pseudomonadaceae</taxon>
        <taxon>Halopseudomonas</taxon>
    </lineage>
</organism>
<dbReference type="EMBL" id="LT629763">
    <property type="protein sequence ID" value="SDR84599.1"/>
    <property type="molecule type" value="Genomic_DNA"/>
</dbReference>
<keyword evidence="7 17" id="KW-0812">Transmembrane</keyword>
<evidence type="ECO:0000256" key="8">
    <source>
        <dbReference type="ARBA" id="ARBA00022982"/>
    </source>
</evidence>
<evidence type="ECO:0000256" key="13">
    <source>
        <dbReference type="ARBA" id="ARBA00030071"/>
    </source>
</evidence>
<dbReference type="PANTHER" id="PTHR36835">
    <property type="entry name" value="CYTOCHROME BO(3) UBIQUINOL OXIDASE SUBUNIT 4"/>
    <property type="match status" value="1"/>
</dbReference>
<dbReference type="InterPro" id="IPR050968">
    <property type="entry name" value="Cytochrome_c_oxidase_bac_sub4"/>
</dbReference>
<dbReference type="NCBIfam" id="NF007878">
    <property type="entry name" value="PRK10582.1"/>
    <property type="match status" value="1"/>
</dbReference>
<evidence type="ECO:0000313" key="19">
    <source>
        <dbReference type="Proteomes" id="UP000243413"/>
    </source>
</evidence>
<feature type="transmembrane region" description="Helical" evidence="17">
    <location>
        <begin position="18"/>
        <end position="39"/>
    </location>
</feature>
<name>A0A1H1MF49_9GAMM</name>
<evidence type="ECO:0000256" key="1">
    <source>
        <dbReference type="ARBA" id="ARBA00004651"/>
    </source>
</evidence>
<evidence type="ECO:0000256" key="14">
    <source>
        <dbReference type="ARBA" id="ARBA00030211"/>
    </source>
</evidence>
<dbReference type="GO" id="GO:0009486">
    <property type="term" value="F:cytochrome bo3 ubiquinol oxidase activity"/>
    <property type="evidence" value="ECO:0007669"/>
    <property type="project" value="InterPro"/>
</dbReference>
<dbReference type="AlphaFoldDB" id="A0A1H1MF49"/>
<dbReference type="NCBIfam" id="TIGR02847">
    <property type="entry name" value="CyoD"/>
    <property type="match status" value="1"/>
</dbReference>
<comment type="subunit">
    <text evidence="3">Heterooctamer of two A chains, two B chains, two C chains and two D chains.</text>
</comment>
<evidence type="ECO:0000256" key="17">
    <source>
        <dbReference type="SAM" id="Phobius"/>
    </source>
</evidence>
<proteinExistence type="inferred from homology"/>
<dbReference type="PANTHER" id="PTHR36835:SF1">
    <property type="entry name" value="CYTOCHROME BO(3) UBIQUINOL OXIDASE SUBUNIT 4"/>
    <property type="match status" value="1"/>
</dbReference>
<evidence type="ECO:0000256" key="12">
    <source>
        <dbReference type="ARBA" id="ARBA00025694"/>
    </source>
</evidence>
<dbReference type="InterPro" id="IPR005171">
    <property type="entry name" value="Cyt_c_oxidase_su4_prok"/>
</dbReference>
<keyword evidence="5" id="KW-0813">Transport</keyword>
<accession>A0A1H1MF49</accession>
<comment type="function">
    <text evidence="12">Cytochrome bo(3) ubiquinol terminal oxidase is the component of the aerobic respiratory chain of E.coli that predominates when cells are grown at high aeration. Has proton pump activity across the membrane in addition to electron transfer, pumping 2 protons/electron.</text>
</comment>
<reference evidence="19" key="1">
    <citation type="submission" date="2016-10" db="EMBL/GenBank/DDBJ databases">
        <authorList>
            <person name="Varghese N."/>
            <person name="Submissions S."/>
        </authorList>
    </citation>
    <scope>NUCLEOTIDE SEQUENCE [LARGE SCALE GENOMIC DNA]</scope>
    <source>
        <strain evidence="19">JCM 14963</strain>
    </source>
</reference>
<keyword evidence="8" id="KW-0249">Electron transport</keyword>
<protein>
    <recommendedName>
        <fullName evidence="4">Cytochrome bo(3) ubiquinol oxidase subunit 4</fullName>
    </recommendedName>
    <alternativeName>
        <fullName evidence="16">Cytochrome o ubiquinol oxidase subunit 4</fullName>
    </alternativeName>
    <alternativeName>
        <fullName evidence="13">Oxidase bo(3) subunit 4</fullName>
    </alternativeName>
    <alternativeName>
        <fullName evidence="14">Ubiquinol oxidase polypeptide IV</fullName>
    </alternativeName>
    <alternativeName>
        <fullName evidence="15">Ubiquinol oxidase subunit 4</fullName>
    </alternativeName>
</protein>
<evidence type="ECO:0000256" key="9">
    <source>
        <dbReference type="ARBA" id="ARBA00022989"/>
    </source>
</evidence>
<evidence type="ECO:0000256" key="5">
    <source>
        <dbReference type="ARBA" id="ARBA00022448"/>
    </source>
</evidence>